<dbReference type="EMBL" id="WSEL01000003">
    <property type="protein sequence ID" value="MVQ29977.1"/>
    <property type="molecule type" value="Genomic_DNA"/>
</dbReference>
<evidence type="ECO:0000313" key="1">
    <source>
        <dbReference type="EMBL" id="MVQ29977.1"/>
    </source>
</evidence>
<dbReference type="Proteomes" id="UP000469385">
    <property type="component" value="Unassembled WGS sequence"/>
</dbReference>
<gene>
    <name evidence="1" type="ORF">GON04_10990</name>
</gene>
<accession>A0A6N8IT19</accession>
<organism evidence="1 2">
    <name type="scientific">Ramlibacter pinisoli</name>
    <dbReference type="NCBI Taxonomy" id="2682844"/>
    <lineage>
        <taxon>Bacteria</taxon>
        <taxon>Pseudomonadati</taxon>
        <taxon>Pseudomonadota</taxon>
        <taxon>Betaproteobacteria</taxon>
        <taxon>Burkholderiales</taxon>
        <taxon>Comamonadaceae</taxon>
        <taxon>Ramlibacter</taxon>
    </lineage>
</organism>
<reference evidence="1 2" key="1">
    <citation type="submission" date="2019-12" db="EMBL/GenBank/DDBJ databases">
        <authorList>
            <person name="Huq M.A."/>
        </authorList>
    </citation>
    <scope>NUCLEOTIDE SEQUENCE [LARGE SCALE GENOMIC DNA]</scope>
    <source>
        <strain evidence="1 2">MAH-25</strain>
    </source>
</reference>
<name>A0A6N8IT19_9BURK</name>
<comment type="caution">
    <text evidence="1">The sequence shown here is derived from an EMBL/GenBank/DDBJ whole genome shotgun (WGS) entry which is preliminary data.</text>
</comment>
<sequence>MPRRRGRPATGQNYWAKAGKDWREAREPGYYATIGGEERLLTLGRSD</sequence>
<evidence type="ECO:0000313" key="2">
    <source>
        <dbReference type="Proteomes" id="UP000469385"/>
    </source>
</evidence>
<keyword evidence="2" id="KW-1185">Reference proteome</keyword>
<proteinExistence type="predicted"/>
<dbReference type="RefSeq" id="WP_157397918.1">
    <property type="nucleotide sequence ID" value="NZ_WSEL01000003.1"/>
</dbReference>
<dbReference type="AlphaFoldDB" id="A0A6N8IT19"/>
<protein>
    <submittedName>
        <fullName evidence="1">Uncharacterized protein</fullName>
    </submittedName>
</protein>